<dbReference type="VEuPathDB" id="TriTrypDB:BSAL_75190"/>
<organism evidence="2 3">
    <name type="scientific">Bodo saltans</name>
    <name type="common">Flagellated protozoan</name>
    <dbReference type="NCBI Taxonomy" id="75058"/>
    <lineage>
        <taxon>Eukaryota</taxon>
        <taxon>Discoba</taxon>
        <taxon>Euglenozoa</taxon>
        <taxon>Kinetoplastea</taxon>
        <taxon>Metakinetoplastina</taxon>
        <taxon>Eubodonida</taxon>
        <taxon>Bodonidae</taxon>
        <taxon>Bodo</taxon>
    </lineage>
</organism>
<keyword evidence="3" id="KW-1185">Reference proteome</keyword>
<accession>A0A0S4IY89</accession>
<dbReference type="InterPro" id="IPR004170">
    <property type="entry name" value="WWE_dom"/>
</dbReference>
<name>A0A0S4IY89_BODSA</name>
<sequence>MADTARWVSIDPRSNSVVAYDEATSTMLEEAFQNGVHRVQISLGNANNLFIVDLKKMRQFNAQGLSRELRRVEAASNSQTQLKLPAFNVEVFKMCIEAMSTIDRNNASILHQLHDRKLRACETPIAVDSFLEVYNWILEILSQDVMVAKYSGSQGDQALCRQPLGLKVDSYFANVTDGSIYRRKVLSILGLRNLLIHGAPIFNDLLAKLFSGNPGDYASNTGLSKMRYYTGNTVDLDTVVLNPQRQLREINMMLAPKRYSTADEFERSQDCAVMARNQGRLLINNFIDRMSLSPQEVRSRCLEVNDGDRLHVATDNTDRGRFAMWQYRNVGVSTYHVNVPCIEDVIGALLLAPYHIAKAFAIAMTSDGRTEKAVHDFFEDCVSDSCFNGKWKAIEAFLDVWEQLDDIPQVLSRLQQEFQDRFRPLLQLEDRREERNLMVQLLSEKQLVGRDEKTKVKRRIIASDVDLWIQATD</sequence>
<dbReference type="PROSITE" id="PS50918">
    <property type="entry name" value="WWE"/>
    <property type="match status" value="1"/>
</dbReference>
<dbReference type="Proteomes" id="UP000051952">
    <property type="component" value="Unassembled WGS sequence"/>
</dbReference>
<dbReference type="Gene3D" id="3.30.720.50">
    <property type="match status" value="1"/>
</dbReference>
<feature type="domain" description="WWE" evidence="1">
    <location>
        <begin position="1"/>
        <end position="71"/>
    </location>
</feature>
<evidence type="ECO:0000259" key="1">
    <source>
        <dbReference type="PROSITE" id="PS50918"/>
    </source>
</evidence>
<gene>
    <name evidence="2" type="ORF">BSAL_75190</name>
</gene>
<evidence type="ECO:0000313" key="2">
    <source>
        <dbReference type="EMBL" id="CUG16262.1"/>
    </source>
</evidence>
<dbReference type="AlphaFoldDB" id="A0A0S4IY89"/>
<dbReference type="Pfam" id="PF02825">
    <property type="entry name" value="WWE"/>
    <property type="match status" value="1"/>
</dbReference>
<proteinExistence type="predicted"/>
<reference evidence="3" key="1">
    <citation type="submission" date="2015-09" db="EMBL/GenBank/DDBJ databases">
        <authorList>
            <consortium name="Pathogen Informatics"/>
        </authorList>
    </citation>
    <scope>NUCLEOTIDE SEQUENCE [LARGE SCALE GENOMIC DNA]</scope>
    <source>
        <strain evidence="3">Lake Konstanz</strain>
    </source>
</reference>
<evidence type="ECO:0000313" key="3">
    <source>
        <dbReference type="Proteomes" id="UP000051952"/>
    </source>
</evidence>
<protein>
    <recommendedName>
        <fullName evidence="1">WWE domain-containing protein</fullName>
    </recommendedName>
</protein>
<dbReference type="EMBL" id="CYKH01000678">
    <property type="protein sequence ID" value="CUG16262.1"/>
    <property type="molecule type" value="Genomic_DNA"/>
</dbReference>
<dbReference type="SUPFAM" id="SSF117839">
    <property type="entry name" value="WWE domain"/>
    <property type="match status" value="1"/>
</dbReference>
<dbReference type="OrthoDB" id="10266487at2759"/>
<dbReference type="InterPro" id="IPR037197">
    <property type="entry name" value="WWE_dom_sf"/>
</dbReference>